<dbReference type="Proteomes" id="UP000270343">
    <property type="component" value="Unassembled WGS sequence"/>
</dbReference>
<dbReference type="RefSeq" id="WP_120756329.1">
    <property type="nucleotide sequence ID" value="NZ_JBFADQ010000034.1"/>
</dbReference>
<evidence type="ECO:0000313" key="2">
    <source>
        <dbReference type="Proteomes" id="UP000270343"/>
    </source>
</evidence>
<reference evidence="1 2" key="1">
    <citation type="journal article" date="2015" name="Antonie Van Leeuwenhoek">
        <title>Streptomyces klenkii sp. nov., isolated from deep marine sediment.</title>
        <authorList>
            <person name="Veyisoglu A."/>
            <person name="Sahin N."/>
        </authorList>
    </citation>
    <scope>NUCLEOTIDE SEQUENCE [LARGE SCALE GENOMIC DNA]</scope>
    <source>
        <strain evidence="1 2">KCTC 29202</strain>
    </source>
</reference>
<keyword evidence="2" id="KW-1185">Reference proteome</keyword>
<dbReference type="OrthoDB" id="4334952at2"/>
<name>A0A3B0BHJ9_9ACTN</name>
<gene>
    <name evidence="1" type="ORF">D7231_17190</name>
</gene>
<dbReference type="AlphaFoldDB" id="A0A3B0BHJ9"/>
<proteinExistence type="predicted"/>
<evidence type="ECO:0000313" key="1">
    <source>
        <dbReference type="EMBL" id="RKN71719.1"/>
    </source>
</evidence>
<organism evidence="1 2">
    <name type="scientific">Streptomyces klenkii</name>
    <dbReference type="NCBI Taxonomy" id="1420899"/>
    <lineage>
        <taxon>Bacteria</taxon>
        <taxon>Bacillati</taxon>
        <taxon>Actinomycetota</taxon>
        <taxon>Actinomycetes</taxon>
        <taxon>Kitasatosporales</taxon>
        <taxon>Streptomycetaceae</taxon>
        <taxon>Streptomyces</taxon>
    </lineage>
</organism>
<comment type="caution">
    <text evidence="1">The sequence shown here is derived from an EMBL/GenBank/DDBJ whole genome shotgun (WGS) entry which is preliminary data.</text>
</comment>
<accession>A0A3B0BHJ9</accession>
<dbReference type="EMBL" id="RBAM01000006">
    <property type="protein sequence ID" value="RKN71719.1"/>
    <property type="molecule type" value="Genomic_DNA"/>
</dbReference>
<sequence length="139" mass="14377">MDPIAVTTLTALAGGAGGEAGRQVWQGLVALVRRPFRQGADDGDENATLSSGRTELTALQDAPGDLTRAAALAAALGVRAALDAEFRGLLTEWQQQAQAIRTAGSVHNEISGGTQHTVLQGQDFSHLTFTVSPTTPPTS</sequence>
<protein>
    <submittedName>
        <fullName evidence="1">Uncharacterized protein</fullName>
    </submittedName>
</protein>